<dbReference type="Proteomes" id="UP001175228">
    <property type="component" value="Unassembled WGS sequence"/>
</dbReference>
<reference evidence="1" key="1">
    <citation type="submission" date="2023-06" db="EMBL/GenBank/DDBJ databases">
        <authorList>
            <consortium name="Lawrence Berkeley National Laboratory"/>
            <person name="Ahrendt S."/>
            <person name="Sahu N."/>
            <person name="Indic B."/>
            <person name="Wong-Bajracharya J."/>
            <person name="Merenyi Z."/>
            <person name="Ke H.-M."/>
            <person name="Monk M."/>
            <person name="Kocsube S."/>
            <person name="Drula E."/>
            <person name="Lipzen A."/>
            <person name="Balint B."/>
            <person name="Henrissat B."/>
            <person name="Andreopoulos B."/>
            <person name="Martin F.M."/>
            <person name="Harder C.B."/>
            <person name="Rigling D."/>
            <person name="Ford K.L."/>
            <person name="Foster G.D."/>
            <person name="Pangilinan J."/>
            <person name="Papanicolaou A."/>
            <person name="Barry K."/>
            <person name="LaButti K."/>
            <person name="Viragh M."/>
            <person name="Koriabine M."/>
            <person name="Yan M."/>
            <person name="Riley R."/>
            <person name="Champramary S."/>
            <person name="Plett K.L."/>
            <person name="Tsai I.J."/>
            <person name="Slot J."/>
            <person name="Sipos G."/>
            <person name="Plett J."/>
            <person name="Nagy L.G."/>
            <person name="Grigoriev I.V."/>
        </authorList>
    </citation>
    <scope>NUCLEOTIDE SEQUENCE</scope>
    <source>
        <strain evidence="1">HWK02</strain>
    </source>
</reference>
<name>A0AA39UTG9_9AGAR</name>
<proteinExistence type="predicted"/>
<keyword evidence="2" id="KW-1185">Reference proteome</keyword>
<evidence type="ECO:0000313" key="1">
    <source>
        <dbReference type="EMBL" id="KAK0496694.1"/>
    </source>
</evidence>
<protein>
    <submittedName>
        <fullName evidence="1">Uncharacterized protein</fullName>
    </submittedName>
</protein>
<dbReference type="AlphaFoldDB" id="A0AA39UTG9"/>
<accession>A0AA39UTG9</accession>
<evidence type="ECO:0000313" key="2">
    <source>
        <dbReference type="Proteomes" id="UP001175228"/>
    </source>
</evidence>
<comment type="caution">
    <text evidence="1">The sequence shown here is derived from an EMBL/GenBank/DDBJ whole genome shotgun (WGS) entry which is preliminary data.</text>
</comment>
<dbReference type="EMBL" id="JAUEPU010000014">
    <property type="protein sequence ID" value="KAK0496694.1"/>
    <property type="molecule type" value="Genomic_DNA"/>
</dbReference>
<organism evidence="1 2">
    <name type="scientific">Armillaria luteobubalina</name>
    <dbReference type="NCBI Taxonomy" id="153913"/>
    <lineage>
        <taxon>Eukaryota</taxon>
        <taxon>Fungi</taxon>
        <taxon>Dikarya</taxon>
        <taxon>Basidiomycota</taxon>
        <taxon>Agaricomycotina</taxon>
        <taxon>Agaricomycetes</taxon>
        <taxon>Agaricomycetidae</taxon>
        <taxon>Agaricales</taxon>
        <taxon>Marasmiineae</taxon>
        <taxon>Physalacriaceae</taxon>
        <taxon>Armillaria</taxon>
    </lineage>
</organism>
<gene>
    <name evidence="1" type="ORF">EDD18DRAFT_173319</name>
</gene>
<sequence>MTRYFLRRHCLSVFFVVDYNVPSSTTTCPVRLPTTHRFYCSRIWLHAPSHAFSTNYKEDHTLIDYGRFGSVLGHARRCTLSHHNRETEFFCSRKAFSAPGSANRTFLGRRMPKAVKSRNCCVWVPIHLLRY</sequence>